<name>A0ACC1MKB9_9PEZI</name>
<evidence type="ECO:0000313" key="2">
    <source>
        <dbReference type="Proteomes" id="UP001143856"/>
    </source>
</evidence>
<organism evidence="1 2">
    <name type="scientific">Xylaria curta</name>
    <dbReference type="NCBI Taxonomy" id="42375"/>
    <lineage>
        <taxon>Eukaryota</taxon>
        <taxon>Fungi</taxon>
        <taxon>Dikarya</taxon>
        <taxon>Ascomycota</taxon>
        <taxon>Pezizomycotina</taxon>
        <taxon>Sordariomycetes</taxon>
        <taxon>Xylariomycetidae</taxon>
        <taxon>Xylariales</taxon>
        <taxon>Xylariaceae</taxon>
        <taxon>Xylaria</taxon>
    </lineage>
</organism>
<comment type="caution">
    <text evidence="1">The sequence shown here is derived from an EMBL/GenBank/DDBJ whole genome shotgun (WGS) entry which is preliminary data.</text>
</comment>
<proteinExistence type="predicted"/>
<reference evidence="1" key="1">
    <citation type="submission" date="2022-10" db="EMBL/GenBank/DDBJ databases">
        <title>Genome Sequence of Xylaria curta.</title>
        <authorList>
            <person name="Buettner E."/>
        </authorList>
    </citation>
    <scope>NUCLEOTIDE SEQUENCE</scope>
    <source>
        <strain evidence="1">Babe10</strain>
    </source>
</reference>
<evidence type="ECO:0000313" key="1">
    <source>
        <dbReference type="EMBL" id="KAJ2967112.1"/>
    </source>
</evidence>
<accession>A0ACC1MKB9</accession>
<protein>
    <submittedName>
        <fullName evidence="1">Uncharacterized protein</fullName>
    </submittedName>
</protein>
<gene>
    <name evidence="1" type="ORF">NUW58_g10514</name>
</gene>
<sequence length="101" mass="10922">MQSTSVLRVTIAAGSAKFRTGMPSDEKADLDDAPLLDRVWTGVVPVHYTLADPVPGPYNRLETPPAYLGEFVRESNRDARDTALGAAVEVAKPKAKREDSP</sequence>
<dbReference type="EMBL" id="JAPDGR010004814">
    <property type="protein sequence ID" value="KAJ2967112.1"/>
    <property type="molecule type" value="Genomic_DNA"/>
</dbReference>
<keyword evidence="2" id="KW-1185">Reference proteome</keyword>
<dbReference type="Proteomes" id="UP001143856">
    <property type="component" value="Unassembled WGS sequence"/>
</dbReference>